<dbReference type="Proteomes" id="UP001597327">
    <property type="component" value="Unassembled WGS sequence"/>
</dbReference>
<evidence type="ECO:0000313" key="6">
    <source>
        <dbReference type="Proteomes" id="UP001597327"/>
    </source>
</evidence>
<dbReference type="Pfam" id="PF00440">
    <property type="entry name" value="TetR_N"/>
    <property type="match status" value="1"/>
</dbReference>
<dbReference type="InterPro" id="IPR050109">
    <property type="entry name" value="HTH-type_TetR-like_transc_reg"/>
</dbReference>
<dbReference type="InterPro" id="IPR036271">
    <property type="entry name" value="Tet_transcr_reg_TetR-rel_C_sf"/>
</dbReference>
<feature type="region of interest" description="Disordered" evidence="3">
    <location>
        <begin position="1"/>
        <end position="24"/>
    </location>
</feature>
<evidence type="ECO:0000259" key="4">
    <source>
        <dbReference type="PROSITE" id="PS50977"/>
    </source>
</evidence>
<keyword evidence="6" id="KW-1185">Reference proteome</keyword>
<evidence type="ECO:0000256" key="3">
    <source>
        <dbReference type="SAM" id="MobiDB-lite"/>
    </source>
</evidence>
<sequence>MKNDAMIPAAERSGGGSSGRPQAARVTRALLDSTLQEIAAKGYEKTTIAAIAERARTSKQAIYRRWPDKAHLVADALRDALAQANPAPPQRGSVAQDLKVCLSNTVRALQETALGAAIRALVPLRQSPELKPVLDEAEDARRLLLRQIFIATPFEAEMETRIDLLLGHIYFRLHMRGLTVTERDIDAAIQLVLGLTAPRDPAHRS</sequence>
<evidence type="ECO:0000256" key="2">
    <source>
        <dbReference type="PROSITE-ProRule" id="PRU00335"/>
    </source>
</evidence>
<keyword evidence="1 2" id="KW-0238">DNA-binding</keyword>
<name>A0ABW4JQW3_9HYPH</name>
<proteinExistence type="predicted"/>
<dbReference type="PANTHER" id="PTHR30055:SF148">
    <property type="entry name" value="TETR-FAMILY TRANSCRIPTIONAL REGULATOR"/>
    <property type="match status" value="1"/>
</dbReference>
<dbReference type="InterPro" id="IPR009057">
    <property type="entry name" value="Homeodomain-like_sf"/>
</dbReference>
<organism evidence="5 6">
    <name type="scientific">Roseibium aestuarii</name>
    <dbReference type="NCBI Taxonomy" id="2600299"/>
    <lineage>
        <taxon>Bacteria</taxon>
        <taxon>Pseudomonadati</taxon>
        <taxon>Pseudomonadota</taxon>
        <taxon>Alphaproteobacteria</taxon>
        <taxon>Hyphomicrobiales</taxon>
        <taxon>Stappiaceae</taxon>
        <taxon>Roseibium</taxon>
    </lineage>
</organism>
<evidence type="ECO:0000313" key="5">
    <source>
        <dbReference type="EMBL" id="MFD1693889.1"/>
    </source>
</evidence>
<comment type="caution">
    <text evidence="5">The sequence shown here is derived from an EMBL/GenBank/DDBJ whole genome shotgun (WGS) entry which is preliminary data.</text>
</comment>
<dbReference type="RefSeq" id="WP_188318960.1">
    <property type="nucleotide sequence ID" value="NZ_JBHUFA010000001.1"/>
</dbReference>
<feature type="domain" description="HTH tetR-type" evidence="4">
    <location>
        <begin position="24"/>
        <end position="84"/>
    </location>
</feature>
<dbReference type="InterPro" id="IPR001647">
    <property type="entry name" value="HTH_TetR"/>
</dbReference>
<dbReference type="SUPFAM" id="SSF46689">
    <property type="entry name" value="Homeodomain-like"/>
    <property type="match status" value="1"/>
</dbReference>
<dbReference type="PROSITE" id="PS50977">
    <property type="entry name" value="HTH_TETR_2"/>
    <property type="match status" value="1"/>
</dbReference>
<accession>A0ABW4JQW3</accession>
<dbReference type="EMBL" id="JBHUFA010000001">
    <property type="protein sequence ID" value="MFD1693889.1"/>
    <property type="molecule type" value="Genomic_DNA"/>
</dbReference>
<reference evidence="6" key="1">
    <citation type="journal article" date="2019" name="Int. J. Syst. Evol. Microbiol.">
        <title>The Global Catalogue of Microorganisms (GCM) 10K type strain sequencing project: providing services to taxonomists for standard genome sequencing and annotation.</title>
        <authorList>
            <consortium name="The Broad Institute Genomics Platform"/>
            <consortium name="The Broad Institute Genome Sequencing Center for Infectious Disease"/>
            <person name="Wu L."/>
            <person name="Ma J."/>
        </authorList>
    </citation>
    <scope>NUCLEOTIDE SEQUENCE [LARGE SCALE GENOMIC DNA]</scope>
    <source>
        <strain evidence="6">JCM 3369</strain>
    </source>
</reference>
<dbReference type="Gene3D" id="1.10.357.10">
    <property type="entry name" value="Tetracycline Repressor, domain 2"/>
    <property type="match status" value="1"/>
</dbReference>
<evidence type="ECO:0000256" key="1">
    <source>
        <dbReference type="ARBA" id="ARBA00023125"/>
    </source>
</evidence>
<protein>
    <submittedName>
        <fullName evidence="5">TetR/AcrR family transcriptional regulator</fullName>
    </submittedName>
</protein>
<feature type="DNA-binding region" description="H-T-H motif" evidence="2">
    <location>
        <begin position="47"/>
        <end position="66"/>
    </location>
</feature>
<gene>
    <name evidence="5" type="ORF">ACFSC7_00015</name>
</gene>
<dbReference type="PANTHER" id="PTHR30055">
    <property type="entry name" value="HTH-TYPE TRANSCRIPTIONAL REGULATOR RUTR"/>
    <property type="match status" value="1"/>
</dbReference>
<dbReference type="SUPFAM" id="SSF48498">
    <property type="entry name" value="Tetracyclin repressor-like, C-terminal domain"/>
    <property type="match status" value="1"/>
</dbReference>